<dbReference type="PANTHER" id="PTHR19353">
    <property type="entry name" value="FATTY ACID DESATURASE 2"/>
    <property type="match status" value="1"/>
</dbReference>
<dbReference type="GO" id="GO:0016717">
    <property type="term" value="F:oxidoreductase activity, acting on paired donors, with oxidation of a pair of donors resulting in the reduction of molecular oxygen to two molecules of water"/>
    <property type="evidence" value="ECO:0007669"/>
    <property type="project" value="TreeGrafter"/>
</dbReference>
<dbReference type="HOGENOM" id="CLU_045383_0_0_11"/>
<name>U3GVP5_9CORY</name>
<organism evidence="3 4">
    <name type="scientific">Corynebacterium argentoratense DSM 44202</name>
    <dbReference type="NCBI Taxonomy" id="1348662"/>
    <lineage>
        <taxon>Bacteria</taxon>
        <taxon>Bacillati</taxon>
        <taxon>Actinomycetota</taxon>
        <taxon>Actinomycetes</taxon>
        <taxon>Mycobacteriales</taxon>
        <taxon>Corynebacteriaceae</taxon>
        <taxon>Corynebacterium</taxon>
    </lineage>
</organism>
<evidence type="ECO:0000313" key="3">
    <source>
        <dbReference type="EMBL" id="AGU14548.1"/>
    </source>
</evidence>
<gene>
    <name evidence="3" type="ORF">CARG_01890</name>
</gene>
<reference evidence="3 4" key="1">
    <citation type="journal article" date="2013" name="Genome Announc.">
        <title>Whole-Genome Sequence of the Clinical Strain Corynebacterium argentoratense DSM 44202, Isolated from a Human Throat Specimen.</title>
        <authorList>
            <person name="Bomholt C."/>
            <person name="Glaub A."/>
            <person name="Gravermann K."/>
            <person name="Albersmeier A."/>
            <person name="Brinkrolf K."/>
            <person name="Ruckert C."/>
            <person name="Tauch A."/>
        </authorList>
    </citation>
    <scope>NUCLEOTIDE SEQUENCE [LARGE SCALE GENOMIC DNA]</scope>
    <source>
        <strain evidence="3">DSM 44202</strain>
    </source>
</reference>
<dbReference type="Proteomes" id="UP000016943">
    <property type="component" value="Chromosome"/>
</dbReference>
<feature type="region of interest" description="Disordered" evidence="1">
    <location>
        <begin position="422"/>
        <end position="442"/>
    </location>
</feature>
<dbReference type="PANTHER" id="PTHR19353:SF19">
    <property type="entry name" value="DELTA(5) FATTY ACID DESATURASE C-RELATED"/>
    <property type="match status" value="1"/>
</dbReference>
<protein>
    <recommendedName>
        <fullName evidence="2">Fatty acid desaturase domain-containing protein</fullName>
    </recommendedName>
</protein>
<dbReference type="RefSeq" id="WP_020975687.1">
    <property type="nucleotide sequence ID" value="NC_022198.1"/>
</dbReference>
<accession>U3GVP5</accession>
<dbReference type="InterPro" id="IPR012171">
    <property type="entry name" value="Fatty_acid_desaturase"/>
</dbReference>
<dbReference type="CDD" id="cd03506">
    <property type="entry name" value="Delta6-FADS-like"/>
    <property type="match status" value="1"/>
</dbReference>
<evidence type="ECO:0000259" key="2">
    <source>
        <dbReference type="Pfam" id="PF00487"/>
    </source>
</evidence>
<dbReference type="InterPro" id="IPR005804">
    <property type="entry name" value="FA_desaturase_dom"/>
</dbReference>
<dbReference type="GO" id="GO:0008610">
    <property type="term" value="P:lipid biosynthetic process"/>
    <property type="evidence" value="ECO:0007669"/>
    <property type="project" value="UniProtKB-ARBA"/>
</dbReference>
<dbReference type="AlphaFoldDB" id="U3GVP5"/>
<sequence>MAISNIKAYSHLTDEDIEEIGRRLDAIQKEVEDSLGDNDVAYIKGLIRFQRGLEVGGRAALLFSHKKPLFWLGTGMLGLSKILENMEIGHNVIHGQWDWMNDPEIHSTTWEWDMTCPSSQWMHSHNFVHHKYTNILGMDNDVGYGILRVTRDRKWSPFFLAQPLTNAVLASLFQWAVAFYDVELGRYFAGKQSWEETAPRFWDVVHKSKRQVIKDYILFPALSGTHFATTAKANMYANLARNLWSYAVIFCGHFPDETETFTKEQFANETQGEWYLRQMLGSANFHGGKILTILSGNLNYQIEHHLFPDMPSNRLADVGKKVRALAEEYDLPYNVDSFPVQFLKVQRTLLKLTLPNRFLAAHPHNAPEVRSEKAITEEMEAKLHTGVDAHGLRRGLRPALKMLKQLRPSVAEGTAHLIRAALGKDTNRARPTVKASGSRRQL</sequence>
<dbReference type="eggNOG" id="COG3239">
    <property type="taxonomic scope" value="Bacteria"/>
</dbReference>
<dbReference type="PATRIC" id="fig|1348662.3.peg.372"/>
<dbReference type="KEGG" id="caz:CARG_01890"/>
<dbReference type="GO" id="GO:0016020">
    <property type="term" value="C:membrane"/>
    <property type="evidence" value="ECO:0007669"/>
    <property type="project" value="TreeGrafter"/>
</dbReference>
<dbReference type="OrthoDB" id="104711at2"/>
<dbReference type="GeneID" id="78249243"/>
<keyword evidence="4" id="KW-1185">Reference proteome</keyword>
<feature type="domain" description="Fatty acid desaturase" evidence="2">
    <location>
        <begin position="71"/>
        <end position="335"/>
    </location>
</feature>
<dbReference type="EMBL" id="CP006365">
    <property type="protein sequence ID" value="AGU14548.1"/>
    <property type="molecule type" value="Genomic_DNA"/>
</dbReference>
<proteinExistence type="predicted"/>
<evidence type="ECO:0000313" key="4">
    <source>
        <dbReference type="Proteomes" id="UP000016943"/>
    </source>
</evidence>
<dbReference type="STRING" id="1348662.CARG_01890"/>
<evidence type="ECO:0000256" key="1">
    <source>
        <dbReference type="SAM" id="MobiDB-lite"/>
    </source>
</evidence>
<dbReference type="Pfam" id="PF00487">
    <property type="entry name" value="FA_desaturase"/>
    <property type="match status" value="1"/>
</dbReference>